<evidence type="ECO:0000313" key="2">
    <source>
        <dbReference type="EMBL" id="TDX01373.1"/>
    </source>
</evidence>
<evidence type="ECO:0000313" key="3">
    <source>
        <dbReference type="Proteomes" id="UP000294498"/>
    </source>
</evidence>
<dbReference type="InterPro" id="IPR029018">
    <property type="entry name" value="Hex-like_dom2"/>
</dbReference>
<comment type="caution">
    <text evidence="2">The sequence shown here is derived from an EMBL/GenBank/DDBJ whole genome shotgun (WGS) entry which is preliminary data.</text>
</comment>
<dbReference type="GO" id="GO:0016787">
    <property type="term" value="F:hydrolase activity"/>
    <property type="evidence" value="ECO:0007669"/>
    <property type="project" value="UniProtKB-KW"/>
</dbReference>
<dbReference type="OrthoDB" id="99887at2"/>
<reference evidence="2 3" key="1">
    <citation type="submission" date="2019-03" db="EMBL/GenBank/DDBJ databases">
        <title>Genomic Encyclopedia of Type Strains, Phase IV (KMG-IV): sequencing the most valuable type-strain genomes for metagenomic binning, comparative biology and taxonomic classification.</title>
        <authorList>
            <person name="Goeker M."/>
        </authorList>
    </citation>
    <scope>NUCLEOTIDE SEQUENCE [LARGE SCALE GENOMIC DNA]</scope>
    <source>
        <strain evidence="2 3">DSM 100059</strain>
    </source>
</reference>
<dbReference type="SUPFAM" id="SSF55545">
    <property type="entry name" value="beta-N-acetylhexosaminidase-like domain"/>
    <property type="match status" value="1"/>
</dbReference>
<keyword evidence="1" id="KW-0378">Hydrolase</keyword>
<protein>
    <recommendedName>
        <fullName evidence="4">Glycosyl hydrolase family 20</fullName>
    </recommendedName>
</protein>
<dbReference type="Proteomes" id="UP000294498">
    <property type="component" value="Unassembled WGS sequence"/>
</dbReference>
<accession>A0A4V3GLY4</accession>
<dbReference type="GO" id="GO:0005975">
    <property type="term" value="P:carbohydrate metabolic process"/>
    <property type="evidence" value="ECO:0007669"/>
    <property type="project" value="UniProtKB-ARBA"/>
</dbReference>
<evidence type="ECO:0000256" key="1">
    <source>
        <dbReference type="ARBA" id="ARBA00022801"/>
    </source>
</evidence>
<proteinExistence type="predicted"/>
<sequence length="888" mass="98096">MKKIFAYIVCCVLTCPVVGQGAARPRVLLPAAPRVVLPPNAAPRVHYGAARLTAALKAAGVQRPVVLILRKGLPQEGFLIESKNGRVEVTASDASGLLYGCMELADTVAARKGLPAKIHVSDHPEMPFRATCIGLQKPTLLPGRGAYEYPYTPENFRWFYDRALWLRYLDSMANNRMNALCLWNGHPFASLVRVKAYPYAVEVPDSILEKNRALFKFLTAEADKRGIWVIQTFYNIIVSQPFAKANHLKTQDRNRHIIPLIADYTRKSIAAFVEQYPNTGLMFTLGEAMEGVGQDDIDWLTKTIIPGVLDGLHALGRTDLPPLVLRAHDTDAPADLRAALPLYAHLYTEAKFNGEALTTYTPRGSWAELHRTLSRMAPIQIENVHIMANLEPFRYGSADFIQRCVQAMHAVYGAKGLHLYPQASYWDWPYSADSVGGGAPAARLLEMDRDWIWYRAWARYAWNCHRDSAAETAYWSTLLGTRFGCGTDGGAAILAAYNASGIIAPELLRRVGITDGNRQTLTLGMFMDQLIDPNRFGLFSLLYESEAPPGESLAQYAARDWAHENHEGETPVSVADDVIRAGREAVEAIDRAAPAVTRQHPEFKRLSNDMRAYRALADFYADKIEAALHVLRYTYSGDLADLDSAVAPLTASVRAFDTLNDLTRGTYRYANSMQTAQRKIPIRGADGTYKTWAEMLPLYQMERERFIKNLDSLHTARTQKPPQVEPLRAAAVTVQGDTFTLAPGSRVFSDTNVVIQDLAVPLRGLRGVRLPFGGDTSVRFTSTRPVKVLVGYFVTHDKAFLQEPQLETDASANDFGQADIRLAGALLVPGLPVVNVHAFAYPAGTHTLSLGKGACLVLGFIDGDQVFSAYDAGLHSPGAVNVDWLFDK</sequence>
<evidence type="ECO:0008006" key="4">
    <source>
        <dbReference type="Google" id="ProtNLM"/>
    </source>
</evidence>
<dbReference type="RefSeq" id="WP_133993852.1">
    <property type="nucleotide sequence ID" value="NZ_SODV01000001.1"/>
</dbReference>
<name>A0A4V3GLY4_9BACT</name>
<organism evidence="2 3">
    <name type="scientific">Dinghuibacter silviterrae</name>
    <dbReference type="NCBI Taxonomy" id="1539049"/>
    <lineage>
        <taxon>Bacteria</taxon>
        <taxon>Pseudomonadati</taxon>
        <taxon>Bacteroidota</taxon>
        <taxon>Chitinophagia</taxon>
        <taxon>Chitinophagales</taxon>
        <taxon>Chitinophagaceae</taxon>
        <taxon>Dinghuibacter</taxon>
    </lineage>
</organism>
<dbReference type="EMBL" id="SODV01000001">
    <property type="protein sequence ID" value="TDX01373.1"/>
    <property type="molecule type" value="Genomic_DNA"/>
</dbReference>
<dbReference type="AlphaFoldDB" id="A0A4V3GLY4"/>
<keyword evidence="3" id="KW-1185">Reference proteome</keyword>
<gene>
    <name evidence="2" type="ORF">EDB95_2407</name>
</gene>